<evidence type="ECO:0000313" key="2">
    <source>
        <dbReference type="Proteomes" id="UP001204798"/>
    </source>
</evidence>
<protein>
    <submittedName>
        <fullName evidence="1">Uncharacterized protein</fullName>
    </submittedName>
</protein>
<gene>
    <name evidence="1" type="ORF">M2350_003268</name>
</gene>
<dbReference type="EMBL" id="JANUCP010000007">
    <property type="protein sequence ID" value="MCS3920831.1"/>
    <property type="molecule type" value="Genomic_DNA"/>
</dbReference>
<evidence type="ECO:0000313" key="1">
    <source>
        <dbReference type="EMBL" id="MCS3920831.1"/>
    </source>
</evidence>
<comment type="caution">
    <text evidence="1">The sequence shown here is derived from an EMBL/GenBank/DDBJ whole genome shotgun (WGS) entry which is preliminary data.</text>
</comment>
<keyword evidence="2" id="KW-1185">Reference proteome</keyword>
<name>A0ABT2ETR6_9BACT</name>
<proteinExistence type="predicted"/>
<dbReference type="SUPFAM" id="SSF51395">
    <property type="entry name" value="FMN-linked oxidoreductases"/>
    <property type="match status" value="1"/>
</dbReference>
<dbReference type="RefSeq" id="WP_259101033.1">
    <property type="nucleotide sequence ID" value="NZ_CP130454.1"/>
</dbReference>
<accession>A0ABT2ETR6</accession>
<dbReference type="InterPro" id="IPR013785">
    <property type="entry name" value="Aldolase_TIM"/>
</dbReference>
<reference evidence="1 2" key="1">
    <citation type="submission" date="2022-08" db="EMBL/GenBank/DDBJ databases">
        <title>Bacterial and archaeal communities from various locations to study Microbial Dark Matter (Phase II).</title>
        <authorList>
            <person name="Stepanauskas R."/>
        </authorList>
    </citation>
    <scope>NUCLEOTIDE SEQUENCE [LARGE SCALE GENOMIC DNA]</scope>
    <source>
        <strain evidence="1 2">PD1</strain>
    </source>
</reference>
<dbReference type="Gene3D" id="3.20.20.70">
    <property type="entry name" value="Aldolase class I"/>
    <property type="match status" value="1"/>
</dbReference>
<dbReference type="Proteomes" id="UP001204798">
    <property type="component" value="Unassembled WGS sequence"/>
</dbReference>
<sequence>MAESTLQRLKSDWERFLHEPLPKPLWRFVLERYGVDIRSNYAGFPVPLLVGKASGQLSMEPHQVRMDGQAGLGFCVLKTVIAQDAQGNCSMKAWALPVTKMKVERIRGQDGTEGWTVTWIGRGWHKSFAAYLKFFEKALAIGAEHDMLVIPSIKAHLPASMDEEWRIGEYDFTVGELLKVWRTYYPDKPMPLEFDFSPTLAGSDRAKQQETIRHWLVNVPKLVRQAAEKATALPSKQVIRIGIKVFNALFDDAFQLEMLLTLLTEAAKGDGADFIVYANRLFDPNREFEGVKGVAYGGPDLSARNLRVLSQLANLRWQGLLPTWLPISGTGNVCNGSIAFRYLSCGCTTLQIHTFFQLPLSCYAKRTGSRIERALHQLLFDPEDGLLVWLLMAKERLGVEPLTVDALTQHDWNSIIGQRR</sequence>
<organism evidence="1 2">
    <name type="scientific">Candidatus Fervidibacter sacchari</name>
    <dbReference type="NCBI Taxonomy" id="1448929"/>
    <lineage>
        <taxon>Bacteria</taxon>
        <taxon>Candidatus Fervidibacterota</taxon>
        <taxon>Candidatus Fervidibacter</taxon>
    </lineage>
</organism>